<keyword evidence="3" id="KW-1185">Reference proteome</keyword>
<dbReference type="RefSeq" id="WP_230276616.1">
    <property type="nucleotide sequence ID" value="NZ_JAJKFW010000062.1"/>
</dbReference>
<feature type="region of interest" description="Disordered" evidence="1">
    <location>
        <begin position="1"/>
        <end position="26"/>
    </location>
</feature>
<dbReference type="PANTHER" id="PTHR34655">
    <property type="entry name" value="CONSERVED WITHIN P. AEROPHILUM"/>
    <property type="match status" value="1"/>
</dbReference>
<dbReference type="InterPro" id="IPR027396">
    <property type="entry name" value="DsrEFH-like"/>
</dbReference>
<comment type="caution">
    <text evidence="2">The sequence shown here is derived from an EMBL/GenBank/DDBJ whole genome shotgun (WGS) entry which is preliminary data.</text>
</comment>
<organism evidence="2 3">
    <name type="scientific">Rhodopirellula halodulae</name>
    <dbReference type="NCBI Taxonomy" id="2894198"/>
    <lineage>
        <taxon>Bacteria</taxon>
        <taxon>Pseudomonadati</taxon>
        <taxon>Planctomycetota</taxon>
        <taxon>Planctomycetia</taxon>
        <taxon>Pirellulales</taxon>
        <taxon>Pirellulaceae</taxon>
        <taxon>Rhodopirellula</taxon>
    </lineage>
</organism>
<dbReference type="Gene3D" id="3.40.1260.10">
    <property type="entry name" value="DsrEFH-like"/>
    <property type="match status" value="1"/>
</dbReference>
<sequence length="207" mass="23008">MQSAQSNLGELGNGSGQPMVSDSQRWQQLESQLDGMQRQLDQLKEGTSDPNQLNLVVFEGYKDRLMAAFVIATGAAACGMDVRMFFTFWATPALRKEGIREGNKSLVERAFGWMLPSSAKKTKLSQMDFGGLGRVMMQREMNRKNVCDLEGLIETAAELDVNIQVCEMSMQLMGIRRSELIDYPNLDYCGVATFVGQAAHANTTMFI</sequence>
<dbReference type="Proteomes" id="UP001430306">
    <property type="component" value="Unassembled WGS sequence"/>
</dbReference>
<dbReference type="SUPFAM" id="SSF75169">
    <property type="entry name" value="DsrEFH-like"/>
    <property type="match status" value="1"/>
</dbReference>
<dbReference type="Pfam" id="PF13686">
    <property type="entry name" value="DrsE_2"/>
    <property type="match status" value="1"/>
</dbReference>
<evidence type="ECO:0000313" key="3">
    <source>
        <dbReference type="Proteomes" id="UP001430306"/>
    </source>
</evidence>
<accession>A0ABS8NN74</accession>
<proteinExistence type="predicted"/>
<evidence type="ECO:0000313" key="2">
    <source>
        <dbReference type="EMBL" id="MCC9644955.1"/>
    </source>
</evidence>
<dbReference type="InterPro" id="IPR032836">
    <property type="entry name" value="DsrE2-like"/>
</dbReference>
<protein>
    <submittedName>
        <fullName evidence="2">DsrE/DsrF/DrsH-like family protein</fullName>
    </submittedName>
</protein>
<name>A0ABS8NN74_9BACT</name>
<gene>
    <name evidence="2" type="ORF">LOC71_21980</name>
</gene>
<feature type="compositionally biased region" description="Polar residues" evidence="1">
    <location>
        <begin position="16"/>
        <end position="26"/>
    </location>
</feature>
<reference evidence="2" key="1">
    <citation type="submission" date="2021-11" db="EMBL/GenBank/DDBJ databases">
        <title>Genome sequence.</title>
        <authorList>
            <person name="Sun Q."/>
        </authorList>
    </citation>
    <scope>NUCLEOTIDE SEQUENCE</scope>
    <source>
        <strain evidence="2">JC740</strain>
    </source>
</reference>
<dbReference type="EMBL" id="JAJKFW010000062">
    <property type="protein sequence ID" value="MCC9644955.1"/>
    <property type="molecule type" value="Genomic_DNA"/>
</dbReference>
<dbReference type="PANTHER" id="PTHR34655:SF2">
    <property type="entry name" value="PEROXIREDOXIN FAMILY PROTEIN"/>
    <property type="match status" value="1"/>
</dbReference>
<evidence type="ECO:0000256" key="1">
    <source>
        <dbReference type="SAM" id="MobiDB-lite"/>
    </source>
</evidence>